<accession>A0ABR7VMR3</accession>
<dbReference type="Proteomes" id="UP000621631">
    <property type="component" value="Unassembled WGS sequence"/>
</dbReference>
<gene>
    <name evidence="1" type="ORF">IC602_11365</name>
</gene>
<comment type="caution">
    <text evidence="1">The sequence shown here is derived from an EMBL/GenBank/DDBJ whole genome shotgun (WGS) entry which is preliminary data.</text>
</comment>
<evidence type="ECO:0000313" key="1">
    <source>
        <dbReference type="EMBL" id="MBD1223194.1"/>
    </source>
</evidence>
<proteinExistence type="predicted"/>
<dbReference type="RefSeq" id="WP_019377768.1">
    <property type="nucleotide sequence ID" value="NZ_CP017962.1"/>
</dbReference>
<protein>
    <submittedName>
        <fullName evidence="1">Uncharacterized protein</fullName>
    </submittedName>
</protein>
<keyword evidence="2" id="KW-1185">Reference proteome</keyword>
<reference evidence="1 2" key="1">
    <citation type="submission" date="2020-09" db="EMBL/GenBank/DDBJ databases">
        <title>Draft Genome Sequences of Oil-Oxidizing Bacteria Halomonas titanicae, Marinobacter lutaoensis, and Virgibacillus halodenitrificans Isolated from Highly Saline Environments.</title>
        <authorList>
            <person name="Grouzdev D.S."/>
            <person name="Sokolova D.S."/>
            <person name="Semenova E.M."/>
            <person name="Borzenkov I.A."/>
            <person name="Bidzhieva S.K."/>
            <person name="Poltaraus A.B."/>
            <person name="Nazina T.N."/>
        </authorList>
    </citation>
    <scope>NUCLEOTIDE SEQUENCE [LARGE SCALE GENOMIC DNA]</scope>
    <source>
        <strain evidence="1 2">VKM B-3472D</strain>
    </source>
</reference>
<evidence type="ECO:0000313" key="2">
    <source>
        <dbReference type="Proteomes" id="UP000621631"/>
    </source>
</evidence>
<dbReference type="GeneID" id="71516565"/>
<organism evidence="1 2">
    <name type="scientific">Virgibacillus halodenitrificans</name>
    <name type="common">Bacillus halodenitrificans</name>
    <dbReference type="NCBI Taxonomy" id="1482"/>
    <lineage>
        <taxon>Bacteria</taxon>
        <taxon>Bacillati</taxon>
        <taxon>Bacillota</taxon>
        <taxon>Bacilli</taxon>
        <taxon>Bacillales</taxon>
        <taxon>Bacillaceae</taxon>
        <taxon>Virgibacillus</taxon>
    </lineage>
</organism>
<name>A0ABR7VMR3_VIRHA</name>
<dbReference type="EMBL" id="JACWEZ010000006">
    <property type="protein sequence ID" value="MBD1223194.1"/>
    <property type="molecule type" value="Genomic_DNA"/>
</dbReference>
<sequence>MLEQEKYKDMLKKVIDETENHTIKNSEQLIQMLVSELKHGCMIGEQMQQQTTIK</sequence>